<dbReference type="EMBL" id="PRDK01000001">
    <property type="protein sequence ID" value="MBE8712548.1"/>
    <property type="molecule type" value="Genomic_DNA"/>
</dbReference>
<comment type="caution">
    <text evidence="1">The sequence shown here is derived from an EMBL/GenBank/DDBJ whole genome shotgun (WGS) entry which is preliminary data.</text>
</comment>
<accession>A0A928UVB4</accession>
<proteinExistence type="predicted"/>
<dbReference type="InterPro" id="IPR021145">
    <property type="entry name" value="Portal_protein_SPP1_Gp6-like"/>
</dbReference>
<protein>
    <recommendedName>
        <fullName evidence="3">Phage portal protein</fullName>
    </recommendedName>
</protein>
<dbReference type="Proteomes" id="UP000616201">
    <property type="component" value="Unassembled WGS sequence"/>
</dbReference>
<evidence type="ECO:0000313" key="1">
    <source>
        <dbReference type="EMBL" id="MBE8712548.1"/>
    </source>
</evidence>
<keyword evidence="2" id="KW-1185">Reference proteome</keyword>
<sequence length="513" mass="57414">MANETKQTKVADLPAPVLPAVVEAVGTTLAPTYATAEAEYDVTQHNIFSENFRPKKRVKRVQKDGDGNPILGKDNKPQYKTERIEVNRIGIPLQALIVKRRVSFMNVGKMQLEANPVDDAEKRLYAMVKKNREDNKLEFLEKEIARRMLSELQVAKLWYSEPVDPLYWSSIGAKGSFRMRCKVISPKLGDKLLPVFDDYGNMIYFGRVYESKRSLAEITGESDASTLAQLATTKEKRFDIYSDKMIYKFRQERTGEKSESGDGWIMESATAHSYGKIPVIYYSKPEPVWAEVQASISRIETLVSNFGDTNDYHASPVFVMTGNVGAQFLEKGEQGKSLQIKGDKGDAKYVTWEQATEAVKLELDTLVNFIFTCTQTPQMSMEDLKGLGAASGVAYDRIFMDAHLAAQDEIDGEYGQSTQRDINLNKSFCAAIDTSLVKAAQSLSIKFDIPLFRINDDAETVGLLQKASGGAKLLSQKTAIEYSPLTKNAEEELKLIEDEKEIIEDADVFGDEK</sequence>
<evidence type="ECO:0000313" key="2">
    <source>
        <dbReference type="Proteomes" id="UP000616201"/>
    </source>
</evidence>
<organism evidence="1 2">
    <name type="scientific">Sphingobacterium hungaricum</name>
    <dbReference type="NCBI Taxonomy" id="2082723"/>
    <lineage>
        <taxon>Bacteria</taxon>
        <taxon>Pseudomonadati</taxon>
        <taxon>Bacteroidota</taxon>
        <taxon>Sphingobacteriia</taxon>
        <taxon>Sphingobacteriales</taxon>
        <taxon>Sphingobacteriaceae</taxon>
        <taxon>Sphingobacterium</taxon>
    </lineage>
</organism>
<gene>
    <name evidence="1" type="ORF">C4F49_02485</name>
</gene>
<dbReference type="RefSeq" id="WP_196934878.1">
    <property type="nucleotide sequence ID" value="NZ_MU158698.1"/>
</dbReference>
<dbReference type="AlphaFoldDB" id="A0A928UVB4"/>
<name>A0A928UVB4_9SPHI</name>
<reference evidence="1" key="1">
    <citation type="submission" date="2018-02" db="EMBL/GenBank/DDBJ databases">
        <authorList>
            <person name="Vasarhelyi B.M."/>
            <person name="Deshmukh S."/>
            <person name="Balint B."/>
            <person name="Kukolya J."/>
        </authorList>
    </citation>
    <scope>NUCLEOTIDE SEQUENCE</scope>
    <source>
        <strain evidence="1">KB22</strain>
    </source>
</reference>
<dbReference type="Pfam" id="PF05133">
    <property type="entry name" value="SPP1_portal"/>
    <property type="match status" value="1"/>
</dbReference>
<evidence type="ECO:0008006" key="3">
    <source>
        <dbReference type="Google" id="ProtNLM"/>
    </source>
</evidence>